<dbReference type="SUPFAM" id="SSF57667">
    <property type="entry name" value="beta-beta-alpha zinc fingers"/>
    <property type="match status" value="4"/>
</dbReference>
<dbReference type="EMBL" id="LNIX01000044">
    <property type="protein sequence ID" value="OXA38675.1"/>
    <property type="molecule type" value="Genomic_DNA"/>
</dbReference>
<feature type="domain" description="C2H2-type" evidence="7">
    <location>
        <begin position="226"/>
        <end position="249"/>
    </location>
</feature>
<feature type="compositionally biased region" description="Basic and acidic residues" evidence="6">
    <location>
        <begin position="193"/>
        <end position="208"/>
    </location>
</feature>
<dbReference type="FunFam" id="3.30.160.60:FF:000100">
    <property type="entry name" value="Zinc finger 45-like"/>
    <property type="match status" value="2"/>
</dbReference>
<dbReference type="Pfam" id="PF12874">
    <property type="entry name" value="zf-met"/>
    <property type="match status" value="1"/>
</dbReference>
<evidence type="ECO:0000313" key="8">
    <source>
        <dbReference type="EMBL" id="OXA38675.1"/>
    </source>
</evidence>
<feature type="domain" description="C2H2-type" evidence="7">
    <location>
        <begin position="258"/>
        <end position="286"/>
    </location>
</feature>
<dbReference type="PROSITE" id="PS50157">
    <property type="entry name" value="ZINC_FINGER_C2H2_2"/>
    <property type="match status" value="8"/>
</dbReference>
<dbReference type="FunFam" id="3.30.160.60:FF:000446">
    <property type="entry name" value="Zinc finger protein"/>
    <property type="match status" value="1"/>
</dbReference>
<dbReference type="GO" id="GO:0005634">
    <property type="term" value="C:nucleus"/>
    <property type="evidence" value="ECO:0007669"/>
    <property type="project" value="UniProtKB-ARBA"/>
</dbReference>
<dbReference type="Gene3D" id="3.30.160.60">
    <property type="entry name" value="Classic Zinc Finger"/>
    <property type="match status" value="7"/>
</dbReference>
<dbReference type="GO" id="GO:0000978">
    <property type="term" value="F:RNA polymerase II cis-regulatory region sequence-specific DNA binding"/>
    <property type="evidence" value="ECO:0007669"/>
    <property type="project" value="TreeGrafter"/>
</dbReference>
<protein>
    <submittedName>
        <fullName evidence="8">Zinc finger and SCAN domain-containing protein 2</fullName>
    </submittedName>
</protein>
<gene>
    <name evidence="8" type="ORF">Fcan01_26564</name>
</gene>
<name>A0A226CZE0_FOLCA</name>
<organism evidence="8 9">
    <name type="scientific">Folsomia candida</name>
    <name type="common">Springtail</name>
    <dbReference type="NCBI Taxonomy" id="158441"/>
    <lineage>
        <taxon>Eukaryota</taxon>
        <taxon>Metazoa</taxon>
        <taxon>Ecdysozoa</taxon>
        <taxon>Arthropoda</taxon>
        <taxon>Hexapoda</taxon>
        <taxon>Collembola</taxon>
        <taxon>Entomobryomorpha</taxon>
        <taxon>Isotomoidea</taxon>
        <taxon>Isotomidae</taxon>
        <taxon>Proisotominae</taxon>
        <taxon>Folsomia</taxon>
    </lineage>
</organism>
<dbReference type="InterPro" id="IPR036236">
    <property type="entry name" value="Znf_C2H2_sf"/>
</dbReference>
<keyword evidence="1" id="KW-0479">Metal-binding</keyword>
<evidence type="ECO:0000313" key="9">
    <source>
        <dbReference type="Proteomes" id="UP000198287"/>
    </source>
</evidence>
<keyword evidence="2" id="KW-0677">Repeat</keyword>
<dbReference type="PROSITE" id="PS00028">
    <property type="entry name" value="ZINC_FINGER_C2H2_1"/>
    <property type="match status" value="7"/>
</dbReference>
<evidence type="ECO:0000256" key="6">
    <source>
        <dbReference type="SAM" id="MobiDB-lite"/>
    </source>
</evidence>
<accession>A0A226CZE0</accession>
<dbReference type="Proteomes" id="UP000198287">
    <property type="component" value="Unassembled WGS sequence"/>
</dbReference>
<dbReference type="InterPro" id="IPR050329">
    <property type="entry name" value="GLI_C2H2-zinc-finger"/>
</dbReference>
<evidence type="ECO:0000256" key="4">
    <source>
        <dbReference type="ARBA" id="ARBA00022833"/>
    </source>
</evidence>
<feature type="compositionally biased region" description="Basic and acidic residues" evidence="6">
    <location>
        <begin position="88"/>
        <end position="99"/>
    </location>
</feature>
<feature type="region of interest" description="Disordered" evidence="6">
    <location>
        <begin position="184"/>
        <end position="215"/>
    </location>
</feature>
<sequence>MKNVNRVRVWAQFIDNRREKGSREDLLGSNPHSNAEDNYYEQDDVLDEVEIKVENDDNRNLGADPLGEVDQFFTKHSDNFCDPEERIGFLQKSDHETPIKAKNQSLRKRKRHDSPPPYPQSDLKLNRIPQPRTYSRKRTKATNHDTASSTSTPIMLEDEVVDEVFEVKVEDPDELDNNNEEFFRQSKTPQESSHVEVKNETSESHSFTEKQSPNKIIPPGRKKGPFHCPHCQATFKGRVAFRGHVKSHTPGYVPPIRPPCPQCGKSYSSKYQLEAHVRQVHRGERPFACGQDGCGQSFARNEYLTLHLKKVHNIGPKDKFKDPDKFMVEEEEEELDGDAWVCYECGKRLSNARGLNRHMRGHRGEKPHKCEYNQSFSRQFVRWCEFGKIFEVKVKKCAIFNTGREWKLSLLPPPGKNRPFFNFDLKYFAKFAPSHSLAKETLATCGTSFISKNELIRHTRKHTGERPFPCPHCKRGFRGNPELKLHIRRIHTPGYVVPVRFSCPECGKGYTGKSELKAHIRQVHTGERPFPCGQEGCGKAFSKSRYLTMHLRNIHKVGADEKV</sequence>
<feature type="domain" description="C2H2-type" evidence="7">
    <location>
        <begin position="287"/>
        <end position="312"/>
    </location>
</feature>
<dbReference type="PANTHER" id="PTHR19818:SF158">
    <property type="entry name" value="C2H2-TYPE DOMAIN-CONTAINING PROTEIN-RELATED"/>
    <property type="match status" value="1"/>
</dbReference>
<dbReference type="GO" id="GO:0000981">
    <property type="term" value="F:DNA-binding transcription factor activity, RNA polymerase II-specific"/>
    <property type="evidence" value="ECO:0007669"/>
    <property type="project" value="TreeGrafter"/>
</dbReference>
<feature type="domain" description="C2H2-type" evidence="7">
    <location>
        <begin position="501"/>
        <end position="529"/>
    </location>
</feature>
<dbReference type="STRING" id="158441.A0A226CZE0"/>
<keyword evidence="9" id="KW-1185">Reference proteome</keyword>
<dbReference type="SMART" id="SM00355">
    <property type="entry name" value="ZnF_C2H2"/>
    <property type="match status" value="8"/>
</dbReference>
<dbReference type="OMA" id="KCAIFNT"/>
<dbReference type="GO" id="GO:0045944">
    <property type="term" value="P:positive regulation of transcription by RNA polymerase II"/>
    <property type="evidence" value="ECO:0007669"/>
    <property type="project" value="UniProtKB-ARBA"/>
</dbReference>
<feature type="domain" description="C2H2-type" evidence="7">
    <location>
        <begin position="340"/>
        <end position="367"/>
    </location>
</feature>
<comment type="caution">
    <text evidence="8">The sequence shown here is derived from an EMBL/GenBank/DDBJ whole genome shotgun (WGS) entry which is preliminary data.</text>
</comment>
<reference evidence="8 9" key="1">
    <citation type="submission" date="2015-12" db="EMBL/GenBank/DDBJ databases">
        <title>The genome of Folsomia candida.</title>
        <authorList>
            <person name="Faddeeva A."/>
            <person name="Derks M.F."/>
            <person name="Anvar Y."/>
            <person name="Smit S."/>
            <person name="Van Straalen N."/>
            <person name="Roelofs D."/>
        </authorList>
    </citation>
    <scope>NUCLEOTIDE SEQUENCE [LARGE SCALE GENOMIC DNA]</scope>
    <source>
        <strain evidence="8 9">VU population</strain>
        <tissue evidence="8">Whole body</tissue>
    </source>
</reference>
<dbReference type="Pfam" id="PF13894">
    <property type="entry name" value="zf-C2H2_4"/>
    <property type="match status" value="1"/>
</dbReference>
<evidence type="ECO:0000256" key="3">
    <source>
        <dbReference type="ARBA" id="ARBA00022771"/>
    </source>
</evidence>
<evidence type="ECO:0000256" key="2">
    <source>
        <dbReference type="ARBA" id="ARBA00022737"/>
    </source>
</evidence>
<proteinExistence type="predicted"/>
<evidence type="ECO:0000256" key="1">
    <source>
        <dbReference type="ARBA" id="ARBA00022723"/>
    </source>
</evidence>
<feature type="region of interest" description="Disordered" evidence="6">
    <location>
        <begin position="88"/>
        <end position="151"/>
    </location>
</feature>
<keyword evidence="3 5" id="KW-0863">Zinc-finger</keyword>
<keyword evidence="4" id="KW-0862">Zinc</keyword>
<dbReference type="InterPro" id="IPR013087">
    <property type="entry name" value="Znf_C2H2_type"/>
</dbReference>
<feature type="domain" description="C2H2-type" evidence="7">
    <location>
        <begin position="468"/>
        <end position="492"/>
    </location>
</feature>
<dbReference type="AlphaFoldDB" id="A0A226CZE0"/>
<evidence type="ECO:0000259" key="7">
    <source>
        <dbReference type="PROSITE" id="PS50157"/>
    </source>
</evidence>
<dbReference type="GO" id="GO:0008270">
    <property type="term" value="F:zinc ion binding"/>
    <property type="evidence" value="ECO:0007669"/>
    <property type="project" value="UniProtKB-KW"/>
</dbReference>
<dbReference type="Pfam" id="PF00096">
    <property type="entry name" value="zf-C2H2"/>
    <property type="match status" value="6"/>
</dbReference>
<feature type="domain" description="C2H2-type" evidence="7">
    <location>
        <begin position="530"/>
        <end position="555"/>
    </location>
</feature>
<dbReference type="PANTHER" id="PTHR19818">
    <property type="entry name" value="ZINC FINGER PROTEIN ZIC AND GLI"/>
    <property type="match status" value="1"/>
</dbReference>
<dbReference type="OrthoDB" id="6077919at2759"/>
<feature type="domain" description="C2H2-type" evidence="7">
    <location>
        <begin position="445"/>
        <end position="467"/>
    </location>
</feature>
<feature type="region of interest" description="Disordered" evidence="6">
    <location>
        <begin position="20"/>
        <end position="40"/>
    </location>
</feature>
<evidence type="ECO:0000256" key="5">
    <source>
        <dbReference type="PROSITE-ProRule" id="PRU00042"/>
    </source>
</evidence>